<protein>
    <submittedName>
        <fullName evidence="3">Putative sensory box protein</fullName>
    </submittedName>
</protein>
<dbReference type="Pfam" id="PF00990">
    <property type="entry name" value="GGDEF"/>
    <property type="match status" value="1"/>
</dbReference>
<dbReference type="PANTHER" id="PTHR33121:SF70">
    <property type="entry name" value="SIGNALING PROTEIN YKOW"/>
    <property type="match status" value="1"/>
</dbReference>
<dbReference type="SMART" id="SM00267">
    <property type="entry name" value="GGDEF"/>
    <property type="match status" value="1"/>
</dbReference>
<feature type="domain" description="EAL" evidence="1">
    <location>
        <begin position="167"/>
        <end position="407"/>
    </location>
</feature>
<dbReference type="STRING" id="2518989.IMCC3088_2495"/>
<dbReference type="InterPro" id="IPR000160">
    <property type="entry name" value="GGDEF_dom"/>
</dbReference>
<dbReference type="PROSITE" id="PS50883">
    <property type="entry name" value="EAL"/>
    <property type="match status" value="1"/>
</dbReference>
<dbReference type="InterPro" id="IPR035919">
    <property type="entry name" value="EAL_sf"/>
</dbReference>
<dbReference type="EMBL" id="AEIG01000007">
    <property type="protein sequence ID" value="EGG30736.1"/>
    <property type="molecule type" value="Genomic_DNA"/>
</dbReference>
<feature type="domain" description="GGDEF" evidence="2">
    <location>
        <begin position="28"/>
        <end position="159"/>
    </location>
</feature>
<dbReference type="SUPFAM" id="SSF55073">
    <property type="entry name" value="Nucleotide cyclase"/>
    <property type="match status" value="1"/>
</dbReference>
<sequence length="407" mass="45155">MLHDPLTSLLNRQGFYELLRSKEETAEPIQSIVTLELTNFGSLNASLGSSTGDKVIKTSANRLRKIFPESSGLARLNGDSFGICFDATANATEIQEKVNDFLQRPFFANGKIVVLGARLGVAHRCEEDELFGEALVNCAEVALHHANKCQVDIVRYSDELHHTAQTHYDLQNQLRAQLLLSSTDLHRGDSGEHFKIDHTVIQNREGQLTGYLVSPQWQLPDSTLMDADEFISVAESVQATDAILAWAIKHTVSMCQENNRQGSGELSYCINLGSAVRFDTTKLVELLRGHLLTHEIGAGQIKLCISCRHEPNDSFQTFCDALTQCGVSLILKDFGGNQNPFKVLTKLKPEGVFISEQFDPERRSMNGTPDLLQGILEMLACCDIDSYSTFATPSVRHAERSTHYRIG</sequence>
<dbReference type="InterPro" id="IPR043128">
    <property type="entry name" value="Rev_trsase/Diguanyl_cyclase"/>
</dbReference>
<dbReference type="CDD" id="cd01949">
    <property type="entry name" value="GGDEF"/>
    <property type="match status" value="1"/>
</dbReference>
<dbReference type="PROSITE" id="PS50887">
    <property type="entry name" value="GGDEF"/>
    <property type="match status" value="1"/>
</dbReference>
<dbReference type="Gene3D" id="3.30.70.270">
    <property type="match status" value="1"/>
</dbReference>
<dbReference type="eggNOG" id="COG5001">
    <property type="taxonomic scope" value="Bacteria"/>
</dbReference>
<reference evidence="3 4" key="1">
    <citation type="journal article" date="2011" name="J. Bacteriol.">
        <title>Genome sequence of strain IMCC3088, a proteorhodopsin-containing marine bacterium belonging to the OM60/NOR5 clade.</title>
        <authorList>
            <person name="Jang Y."/>
            <person name="Oh H.M."/>
            <person name="Kang I."/>
            <person name="Lee K."/>
            <person name="Yang S.J."/>
            <person name="Cho J.C."/>
        </authorList>
    </citation>
    <scope>NUCLEOTIDE SEQUENCE [LARGE SCALE GENOMIC DNA]</scope>
    <source>
        <strain evidence="3 4">IMCC3088</strain>
    </source>
</reference>
<dbReference type="Proteomes" id="UP000005615">
    <property type="component" value="Unassembled WGS sequence"/>
</dbReference>
<dbReference type="NCBIfam" id="TIGR00254">
    <property type="entry name" value="GGDEF"/>
    <property type="match status" value="1"/>
</dbReference>
<comment type="caution">
    <text evidence="3">The sequence shown here is derived from an EMBL/GenBank/DDBJ whole genome shotgun (WGS) entry which is preliminary data.</text>
</comment>
<evidence type="ECO:0000259" key="2">
    <source>
        <dbReference type="PROSITE" id="PS50887"/>
    </source>
</evidence>
<accession>F3KYX2</accession>
<evidence type="ECO:0000313" key="4">
    <source>
        <dbReference type="Proteomes" id="UP000005615"/>
    </source>
</evidence>
<evidence type="ECO:0000259" key="1">
    <source>
        <dbReference type="PROSITE" id="PS50883"/>
    </source>
</evidence>
<dbReference type="AlphaFoldDB" id="F3KYX2"/>
<proteinExistence type="predicted"/>
<dbReference type="Gene3D" id="3.20.20.450">
    <property type="entry name" value="EAL domain"/>
    <property type="match status" value="1"/>
</dbReference>
<dbReference type="RefSeq" id="WP_009574605.1">
    <property type="nucleotide sequence ID" value="NZ_AEIG01000007.1"/>
</dbReference>
<dbReference type="InterPro" id="IPR001633">
    <property type="entry name" value="EAL_dom"/>
</dbReference>
<dbReference type="SUPFAM" id="SSF141868">
    <property type="entry name" value="EAL domain-like"/>
    <property type="match status" value="1"/>
</dbReference>
<dbReference type="OrthoDB" id="5914567at2"/>
<dbReference type="InterPro" id="IPR029787">
    <property type="entry name" value="Nucleotide_cyclase"/>
</dbReference>
<dbReference type="PANTHER" id="PTHR33121">
    <property type="entry name" value="CYCLIC DI-GMP PHOSPHODIESTERASE PDEF"/>
    <property type="match status" value="1"/>
</dbReference>
<organism evidence="3 4">
    <name type="scientific">Aequoribacter fuscus</name>
    <dbReference type="NCBI Taxonomy" id="2518989"/>
    <lineage>
        <taxon>Bacteria</taxon>
        <taxon>Pseudomonadati</taxon>
        <taxon>Pseudomonadota</taxon>
        <taxon>Gammaproteobacteria</taxon>
        <taxon>Cellvibrionales</taxon>
        <taxon>Halieaceae</taxon>
        <taxon>Aequoribacter</taxon>
    </lineage>
</organism>
<keyword evidence="4" id="KW-1185">Reference proteome</keyword>
<dbReference type="GO" id="GO:0071111">
    <property type="term" value="F:cyclic-guanylate-specific phosphodiesterase activity"/>
    <property type="evidence" value="ECO:0007669"/>
    <property type="project" value="InterPro"/>
</dbReference>
<evidence type="ECO:0000313" key="3">
    <source>
        <dbReference type="EMBL" id="EGG30736.1"/>
    </source>
</evidence>
<name>F3KYX2_9GAMM</name>
<dbReference type="Pfam" id="PF00563">
    <property type="entry name" value="EAL"/>
    <property type="match status" value="1"/>
</dbReference>
<dbReference type="InterPro" id="IPR050706">
    <property type="entry name" value="Cyclic-di-GMP_PDE-like"/>
</dbReference>
<gene>
    <name evidence="3" type="ORF">IMCC3088_2495</name>
</gene>